<feature type="site" description="Cleavage; by autolysis" evidence="13">
    <location>
        <begin position="93"/>
        <end position="94"/>
    </location>
</feature>
<proteinExistence type="inferred from homology"/>
<organism evidence="17 18">
    <name type="scientific">Clostridium ljungdahlii</name>
    <dbReference type="NCBI Taxonomy" id="1538"/>
    <lineage>
        <taxon>Bacteria</taxon>
        <taxon>Bacillati</taxon>
        <taxon>Bacillota</taxon>
        <taxon>Clostridia</taxon>
        <taxon>Eubacteriales</taxon>
        <taxon>Clostridiaceae</taxon>
        <taxon>Clostridium</taxon>
    </lineage>
</organism>
<dbReference type="GO" id="GO:0006260">
    <property type="term" value="P:DNA replication"/>
    <property type="evidence" value="ECO:0007669"/>
    <property type="project" value="UniProtKB-UniRule"/>
</dbReference>
<dbReference type="SUPFAM" id="SSF51306">
    <property type="entry name" value="LexA/Signal peptidase"/>
    <property type="match status" value="1"/>
</dbReference>
<keyword evidence="6 13" id="KW-0378">Hydrolase</keyword>
<evidence type="ECO:0000256" key="1">
    <source>
        <dbReference type="ARBA" id="ARBA00007484"/>
    </source>
</evidence>
<dbReference type="Gene3D" id="1.10.10.10">
    <property type="entry name" value="Winged helix-like DNA-binding domain superfamily/Winged helix DNA-binding domain"/>
    <property type="match status" value="1"/>
</dbReference>
<dbReference type="Gene3D" id="2.10.109.10">
    <property type="entry name" value="Umud Fragment, subunit A"/>
    <property type="match status" value="1"/>
</dbReference>
<dbReference type="EC" id="3.4.21.88" evidence="13"/>
<name>A0A162KR71_9CLOT</name>
<comment type="caution">
    <text evidence="17">The sequence shown here is derived from an EMBL/GenBank/DDBJ whole genome shotgun (WGS) entry which is preliminary data.</text>
</comment>
<keyword evidence="9 13" id="KW-0238">DNA-binding</keyword>
<evidence type="ECO:0000313" key="17">
    <source>
        <dbReference type="EMBL" id="OAA82856.1"/>
    </source>
</evidence>
<dbReference type="AlphaFoldDB" id="A0A162KR71"/>
<dbReference type="PANTHER" id="PTHR33516:SF2">
    <property type="entry name" value="LEXA REPRESSOR-RELATED"/>
    <property type="match status" value="1"/>
</dbReference>
<dbReference type="InterPro" id="IPR036390">
    <property type="entry name" value="WH_DNA-bd_sf"/>
</dbReference>
<dbReference type="InterPro" id="IPR006197">
    <property type="entry name" value="Peptidase_S24_LexA"/>
</dbReference>
<evidence type="ECO:0000256" key="4">
    <source>
        <dbReference type="ARBA" id="ARBA00022705"/>
    </source>
</evidence>
<protein>
    <recommendedName>
        <fullName evidence="13">LexA repressor</fullName>
        <ecNumber evidence="13">3.4.21.88</ecNumber>
    </recommendedName>
</protein>
<keyword evidence="7 13" id="KW-0068">Autocatalytic cleavage</keyword>
<dbReference type="InterPro" id="IPR036286">
    <property type="entry name" value="LexA/Signal_pep-like_sf"/>
</dbReference>
<evidence type="ECO:0000256" key="8">
    <source>
        <dbReference type="ARBA" id="ARBA00023015"/>
    </source>
</evidence>
<dbReference type="GO" id="GO:0045892">
    <property type="term" value="P:negative regulation of DNA-templated transcription"/>
    <property type="evidence" value="ECO:0007669"/>
    <property type="project" value="UniProtKB-UniRule"/>
</dbReference>
<comment type="catalytic activity">
    <reaction evidence="13">
        <text>Hydrolysis of Ala-|-Gly bond in repressor LexA.</text>
        <dbReference type="EC" id="3.4.21.88"/>
    </reaction>
</comment>
<dbReference type="GO" id="GO:0009432">
    <property type="term" value="P:SOS response"/>
    <property type="evidence" value="ECO:0007669"/>
    <property type="project" value="UniProtKB-UniRule"/>
</dbReference>
<evidence type="ECO:0000256" key="5">
    <source>
        <dbReference type="ARBA" id="ARBA00022763"/>
    </source>
</evidence>
<feature type="DNA-binding region" description="H-T-H motif" evidence="13">
    <location>
        <begin position="29"/>
        <end position="49"/>
    </location>
</feature>
<dbReference type="GO" id="GO:0006281">
    <property type="term" value="P:DNA repair"/>
    <property type="evidence" value="ECO:0007669"/>
    <property type="project" value="UniProtKB-UniRule"/>
</dbReference>
<dbReference type="RefSeq" id="WP_063557153.1">
    <property type="nucleotide sequence ID" value="NZ_LITT01000064.1"/>
</dbReference>
<dbReference type="FunFam" id="2.10.109.10:FF:000001">
    <property type="entry name" value="LexA repressor"/>
    <property type="match status" value="1"/>
</dbReference>
<evidence type="ECO:0000256" key="13">
    <source>
        <dbReference type="HAMAP-Rule" id="MF_00015"/>
    </source>
</evidence>
<sequence length="205" mass="23341">MTEHNRDRQFQIYEFIKTQIREKGYPPSVREICAGVGLKSTSTVHSHLEKLEKKGFIKRDSSKSRTIEIIKRSVPKTTKKELIDIPIVGTITAGIPILAVENIEDVFPLPIEYVKNKNQLFILKVQGESMIDAGILDGDMSIIEQTNFAENGDIVAALIDNEATLKRFFKEKDHIRLQPENKSMSPIIVDDCKIIGRLVGIYRRY</sequence>
<evidence type="ECO:0000256" key="11">
    <source>
        <dbReference type="ARBA" id="ARBA00023204"/>
    </source>
</evidence>
<reference evidence="17 18" key="1">
    <citation type="journal article" date="2015" name="Biotechnol. Bioeng.">
        <title>Genome sequence and phenotypic characterization of Caulobacter segnis.</title>
        <authorList>
            <person name="Patel S."/>
            <person name="Fletcher B."/>
            <person name="Scott D.C."/>
            <person name="Ely B."/>
        </authorList>
    </citation>
    <scope>NUCLEOTIDE SEQUENCE [LARGE SCALE GENOMIC DNA]</scope>
    <source>
        <strain evidence="17 18">ERI-2</strain>
    </source>
</reference>
<dbReference type="InterPro" id="IPR006200">
    <property type="entry name" value="LexA"/>
</dbReference>
<dbReference type="HAMAP" id="MF_00015">
    <property type="entry name" value="LexA"/>
    <property type="match status" value="1"/>
</dbReference>
<evidence type="ECO:0000256" key="14">
    <source>
        <dbReference type="RuleBase" id="RU003991"/>
    </source>
</evidence>
<keyword evidence="3 13" id="KW-0678">Repressor</keyword>
<keyword evidence="5 13" id="KW-0227">DNA damage</keyword>
<evidence type="ECO:0000259" key="15">
    <source>
        <dbReference type="Pfam" id="PF00717"/>
    </source>
</evidence>
<evidence type="ECO:0000256" key="6">
    <source>
        <dbReference type="ARBA" id="ARBA00022801"/>
    </source>
</evidence>
<dbReference type="Pfam" id="PF01726">
    <property type="entry name" value="LexA_DNA_bind"/>
    <property type="match status" value="1"/>
</dbReference>
<dbReference type="InterPro" id="IPR050077">
    <property type="entry name" value="LexA_repressor"/>
</dbReference>
<keyword evidence="10 13" id="KW-0804">Transcription</keyword>
<dbReference type="GO" id="GO:0006508">
    <property type="term" value="P:proteolysis"/>
    <property type="evidence" value="ECO:0007669"/>
    <property type="project" value="InterPro"/>
</dbReference>
<evidence type="ECO:0000256" key="3">
    <source>
        <dbReference type="ARBA" id="ARBA00022491"/>
    </source>
</evidence>
<evidence type="ECO:0000256" key="9">
    <source>
        <dbReference type="ARBA" id="ARBA00023125"/>
    </source>
</evidence>
<dbReference type="Proteomes" id="UP000077407">
    <property type="component" value="Unassembled WGS sequence"/>
</dbReference>
<dbReference type="InterPro" id="IPR039418">
    <property type="entry name" value="LexA-like"/>
</dbReference>
<dbReference type="InterPro" id="IPR036388">
    <property type="entry name" value="WH-like_DNA-bd_sf"/>
</dbReference>
<dbReference type="PRINTS" id="PR00726">
    <property type="entry name" value="LEXASERPTASE"/>
</dbReference>
<dbReference type="PATRIC" id="fig|1538.10.peg.3999"/>
<dbReference type="InterPro" id="IPR015927">
    <property type="entry name" value="Peptidase_S24_S26A/B/C"/>
</dbReference>
<dbReference type="GO" id="GO:0004252">
    <property type="term" value="F:serine-type endopeptidase activity"/>
    <property type="evidence" value="ECO:0007669"/>
    <property type="project" value="UniProtKB-UniRule"/>
</dbReference>
<comment type="subunit">
    <text evidence="2 13">Homodimer.</text>
</comment>
<gene>
    <name evidence="17" type="primary">lexA_2</name>
    <name evidence="13" type="synonym">lexA</name>
    <name evidence="17" type="ORF">WY13_03924</name>
</gene>
<dbReference type="Pfam" id="PF00717">
    <property type="entry name" value="Peptidase_S24"/>
    <property type="match status" value="1"/>
</dbReference>
<keyword evidence="4 13" id="KW-0235">DNA replication</keyword>
<accession>A0A162KR71</accession>
<dbReference type="NCBIfam" id="TIGR00498">
    <property type="entry name" value="lexA"/>
    <property type="match status" value="1"/>
</dbReference>
<comment type="similarity">
    <text evidence="1 13 14">Belongs to the peptidase S24 family.</text>
</comment>
<keyword evidence="11 13" id="KW-0234">DNA repair</keyword>
<feature type="domain" description="LexA repressor DNA-binding" evidence="16">
    <location>
        <begin position="7"/>
        <end position="66"/>
    </location>
</feature>
<dbReference type="CDD" id="cd06529">
    <property type="entry name" value="S24_LexA-like"/>
    <property type="match status" value="1"/>
</dbReference>
<dbReference type="EMBL" id="LITT01000064">
    <property type="protein sequence ID" value="OAA82856.1"/>
    <property type="molecule type" value="Genomic_DNA"/>
</dbReference>
<evidence type="ECO:0000256" key="7">
    <source>
        <dbReference type="ARBA" id="ARBA00022813"/>
    </source>
</evidence>
<dbReference type="GO" id="GO:0003677">
    <property type="term" value="F:DNA binding"/>
    <property type="evidence" value="ECO:0007669"/>
    <property type="project" value="UniProtKB-UniRule"/>
</dbReference>
<keyword evidence="12 13" id="KW-0742">SOS response</keyword>
<comment type="function">
    <text evidence="13">Represses a number of genes involved in the response to DNA damage (SOS response), including recA and lexA. In the presence of single-stranded DNA, RecA interacts with LexA causing an autocatalytic cleavage which disrupts the DNA-binding part of LexA, leading to derepression of the SOS regulon and eventually DNA repair.</text>
</comment>
<keyword evidence="8 13" id="KW-0805">Transcription regulation</keyword>
<dbReference type="OrthoDB" id="9802364at2"/>
<evidence type="ECO:0000256" key="12">
    <source>
        <dbReference type="ARBA" id="ARBA00023236"/>
    </source>
</evidence>
<evidence type="ECO:0000259" key="16">
    <source>
        <dbReference type="Pfam" id="PF01726"/>
    </source>
</evidence>
<evidence type="ECO:0000256" key="10">
    <source>
        <dbReference type="ARBA" id="ARBA00023163"/>
    </source>
</evidence>
<dbReference type="SUPFAM" id="SSF46785">
    <property type="entry name" value="Winged helix' DNA-binding domain"/>
    <property type="match status" value="1"/>
</dbReference>
<evidence type="ECO:0000256" key="2">
    <source>
        <dbReference type="ARBA" id="ARBA00011738"/>
    </source>
</evidence>
<feature type="active site" description="For autocatalytic cleavage activity" evidence="13">
    <location>
        <position position="166"/>
    </location>
</feature>
<evidence type="ECO:0000313" key="18">
    <source>
        <dbReference type="Proteomes" id="UP000077407"/>
    </source>
</evidence>
<feature type="active site" description="For autocatalytic cleavage activity" evidence="13">
    <location>
        <position position="129"/>
    </location>
</feature>
<dbReference type="PANTHER" id="PTHR33516">
    <property type="entry name" value="LEXA REPRESSOR"/>
    <property type="match status" value="1"/>
</dbReference>
<dbReference type="InterPro" id="IPR006199">
    <property type="entry name" value="LexA_DNA-bd_dom"/>
</dbReference>
<feature type="domain" description="Peptidase S24/S26A/S26B/S26C" evidence="15">
    <location>
        <begin position="86"/>
        <end position="199"/>
    </location>
</feature>
<dbReference type="FunFam" id="1.10.10.10:FF:000009">
    <property type="entry name" value="LexA repressor"/>
    <property type="match status" value="1"/>
</dbReference>